<organism evidence="2 3">
    <name type="scientific">Flammeovirga yaeyamensis</name>
    <dbReference type="NCBI Taxonomy" id="367791"/>
    <lineage>
        <taxon>Bacteria</taxon>
        <taxon>Pseudomonadati</taxon>
        <taxon>Bacteroidota</taxon>
        <taxon>Cytophagia</taxon>
        <taxon>Cytophagales</taxon>
        <taxon>Flammeovirgaceae</taxon>
        <taxon>Flammeovirga</taxon>
    </lineage>
</organism>
<dbReference type="RefSeq" id="WP_169661905.1">
    <property type="nucleotide sequence ID" value="NZ_CP076133.1"/>
</dbReference>
<reference evidence="2 3" key="1">
    <citation type="submission" date="2021-05" db="EMBL/GenBank/DDBJ databases">
        <title>Comparative genomic studies on the polysaccharide-degrading batcterial strains of the Flammeovirga genus.</title>
        <authorList>
            <person name="Zewei F."/>
            <person name="Zheng Z."/>
            <person name="Yu L."/>
            <person name="Ruyue G."/>
            <person name="Yanhong M."/>
            <person name="Yuanyuan C."/>
            <person name="Jingyan G."/>
            <person name="Wenjun H."/>
        </authorList>
    </citation>
    <scope>NUCLEOTIDE SEQUENCE [LARGE SCALE GENOMIC DNA]</scope>
    <source>
        <strain evidence="2 3">NBRC:100898</strain>
    </source>
</reference>
<gene>
    <name evidence="2" type="ORF">KMW28_23770</name>
</gene>
<dbReference type="EMBL" id="CP076133">
    <property type="protein sequence ID" value="QWG05440.1"/>
    <property type="molecule type" value="Genomic_DNA"/>
</dbReference>
<keyword evidence="1" id="KW-0812">Transmembrane</keyword>
<keyword evidence="1" id="KW-0472">Membrane</keyword>
<protein>
    <recommendedName>
        <fullName evidence="4">Yip1 domain-containing protein</fullName>
    </recommendedName>
</protein>
<name>A0AAX1ND96_9BACT</name>
<proteinExistence type="predicted"/>
<feature type="transmembrane region" description="Helical" evidence="1">
    <location>
        <begin position="84"/>
        <end position="112"/>
    </location>
</feature>
<dbReference type="KEGG" id="fya:KMW28_23770"/>
<dbReference type="Proteomes" id="UP000678679">
    <property type="component" value="Chromosome 2"/>
</dbReference>
<feature type="transmembrane region" description="Helical" evidence="1">
    <location>
        <begin position="56"/>
        <end position="77"/>
    </location>
</feature>
<dbReference type="AlphaFoldDB" id="A0AAX1ND96"/>
<sequence length="114" mass="12803">MANISSWNFTKISFYFLGIMTIIQILLALILIVEIFNTLEQAGDISPTIIGGATQIFFSIFSIPVIINLIFSLIGVYQKNNKRILNLICSFLYPILITIPFSLLVSFAPLLLKM</sequence>
<evidence type="ECO:0000256" key="1">
    <source>
        <dbReference type="SAM" id="Phobius"/>
    </source>
</evidence>
<accession>A0AAX1ND96</accession>
<evidence type="ECO:0000313" key="2">
    <source>
        <dbReference type="EMBL" id="QWG05440.1"/>
    </source>
</evidence>
<keyword evidence="3" id="KW-1185">Reference proteome</keyword>
<evidence type="ECO:0000313" key="3">
    <source>
        <dbReference type="Proteomes" id="UP000678679"/>
    </source>
</evidence>
<keyword evidence="1" id="KW-1133">Transmembrane helix</keyword>
<evidence type="ECO:0008006" key="4">
    <source>
        <dbReference type="Google" id="ProtNLM"/>
    </source>
</evidence>
<feature type="transmembrane region" description="Helical" evidence="1">
    <location>
        <begin position="12"/>
        <end position="36"/>
    </location>
</feature>